<dbReference type="EMBL" id="JH668727">
    <property type="protein sequence ID" value="KAG6461185.1"/>
    <property type="molecule type" value="Genomic_DNA"/>
</dbReference>
<dbReference type="GO" id="GO:0005634">
    <property type="term" value="C:nucleus"/>
    <property type="evidence" value="ECO:0007669"/>
    <property type="project" value="TreeGrafter"/>
</dbReference>
<reference evidence="2" key="1">
    <citation type="journal article" date="2016" name="Insect Biochem. Mol. Biol.">
        <title>Multifaceted biological insights from a draft genome sequence of the tobacco hornworm moth, Manduca sexta.</title>
        <authorList>
            <person name="Kanost M.R."/>
            <person name="Arrese E.L."/>
            <person name="Cao X."/>
            <person name="Chen Y.R."/>
            <person name="Chellapilla S."/>
            <person name="Goldsmith M.R."/>
            <person name="Grosse-Wilde E."/>
            <person name="Heckel D.G."/>
            <person name="Herndon N."/>
            <person name="Jiang H."/>
            <person name="Papanicolaou A."/>
            <person name="Qu J."/>
            <person name="Soulages J.L."/>
            <person name="Vogel H."/>
            <person name="Walters J."/>
            <person name="Waterhouse R.M."/>
            <person name="Ahn S.J."/>
            <person name="Almeida F.C."/>
            <person name="An C."/>
            <person name="Aqrawi P."/>
            <person name="Bretschneider A."/>
            <person name="Bryant W.B."/>
            <person name="Bucks S."/>
            <person name="Chao H."/>
            <person name="Chevignon G."/>
            <person name="Christen J.M."/>
            <person name="Clarke D.F."/>
            <person name="Dittmer N.T."/>
            <person name="Ferguson L.C.F."/>
            <person name="Garavelou S."/>
            <person name="Gordon K.H.J."/>
            <person name="Gunaratna R.T."/>
            <person name="Han Y."/>
            <person name="Hauser F."/>
            <person name="He Y."/>
            <person name="Heidel-Fischer H."/>
            <person name="Hirsh A."/>
            <person name="Hu Y."/>
            <person name="Jiang H."/>
            <person name="Kalra D."/>
            <person name="Klinner C."/>
            <person name="Konig C."/>
            <person name="Kovar C."/>
            <person name="Kroll A.R."/>
            <person name="Kuwar S.S."/>
            <person name="Lee S.L."/>
            <person name="Lehman R."/>
            <person name="Li K."/>
            <person name="Li Z."/>
            <person name="Liang H."/>
            <person name="Lovelace S."/>
            <person name="Lu Z."/>
            <person name="Mansfield J.H."/>
            <person name="McCulloch K.J."/>
            <person name="Mathew T."/>
            <person name="Morton B."/>
            <person name="Muzny D.M."/>
            <person name="Neunemann D."/>
            <person name="Ongeri F."/>
            <person name="Pauchet Y."/>
            <person name="Pu L.L."/>
            <person name="Pyrousis I."/>
            <person name="Rao X.J."/>
            <person name="Redding A."/>
            <person name="Roesel C."/>
            <person name="Sanchez-Gracia A."/>
            <person name="Schaack S."/>
            <person name="Shukla A."/>
            <person name="Tetreau G."/>
            <person name="Wang Y."/>
            <person name="Xiong G.H."/>
            <person name="Traut W."/>
            <person name="Walsh T.K."/>
            <person name="Worley K.C."/>
            <person name="Wu D."/>
            <person name="Wu W."/>
            <person name="Wu Y.Q."/>
            <person name="Zhang X."/>
            <person name="Zou Z."/>
            <person name="Zucker H."/>
            <person name="Briscoe A.D."/>
            <person name="Burmester T."/>
            <person name="Clem R.J."/>
            <person name="Feyereisen R."/>
            <person name="Grimmelikhuijzen C.J.P."/>
            <person name="Hamodrakas S.J."/>
            <person name="Hansson B.S."/>
            <person name="Huguet E."/>
            <person name="Jermiin L.S."/>
            <person name="Lan Q."/>
            <person name="Lehman H.K."/>
            <person name="Lorenzen M."/>
            <person name="Merzendorfer H."/>
            <person name="Michalopoulos I."/>
            <person name="Morton D.B."/>
            <person name="Muthukrishnan S."/>
            <person name="Oakeshott J.G."/>
            <person name="Palmer W."/>
            <person name="Park Y."/>
            <person name="Passarelli A.L."/>
            <person name="Rozas J."/>
            <person name="Schwartz L.M."/>
            <person name="Smith W."/>
            <person name="Southgate A."/>
            <person name="Vilcinskas A."/>
            <person name="Vogt R."/>
            <person name="Wang P."/>
            <person name="Werren J."/>
            <person name="Yu X.Q."/>
            <person name="Zhou J.J."/>
            <person name="Brown S.J."/>
            <person name="Scherer S.E."/>
            <person name="Richards S."/>
            <person name="Blissard G.W."/>
        </authorList>
    </citation>
    <scope>NUCLEOTIDE SEQUENCE</scope>
</reference>
<feature type="domain" description="FATC" evidence="1">
    <location>
        <begin position="588"/>
        <end position="620"/>
    </location>
</feature>
<dbReference type="Proteomes" id="UP000791440">
    <property type="component" value="Unassembled WGS sequence"/>
</dbReference>
<dbReference type="InterPro" id="IPR000403">
    <property type="entry name" value="PI3/4_kinase_cat_dom"/>
</dbReference>
<dbReference type="PROSITE" id="PS51190">
    <property type="entry name" value="FATC"/>
    <property type="match status" value="1"/>
</dbReference>
<name>A0A921ZP94_MANSE</name>
<keyword evidence="3" id="KW-1185">Reference proteome</keyword>
<dbReference type="Pfam" id="PF02260">
    <property type="entry name" value="FATC"/>
    <property type="match status" value="1"/>
</dbReference>
<evidence type="ECO:0000313" key="2">
    <source>
        <dbReference type="EMBL" id="KAG6461185.1"/>
    </source>
</evidence>
<dbReference type="Pfam" id="PF00454">
    <property type="entry name" value="PI3_PI4_kinase"/>
    <property type="match status" value="1"/>
</dbReference>
<dbReference type="PANTHER" id="PTHR11139">
    <property type="entry name" value="ATAXIA TELANGIECTASIA MUTATED ATM -RELATED"/>
    <property type="match status" value="1"/>
</dbReference>
<dbReference type="SMART" id="SM00146">
    <property type="entry name" value="PI3Kc"/>
    <property type="match status" value="1"/>
</dbReference>
<comment type="caution">
    <text evidence="2">The sequence shown here is derived from an EMBL/GenBank/DDBJ whole genome shotgun (WGS) entry which is preliminary data.</text>
</comment>
<evidence type="ECO:0000313" key="3">
    <source>
        <dbReference type="Proteomes" id="UP000791440"/>
    </source>
</evidence>
<proteinExistence type="predicted"/>
<dbReference type="SMART" id="SM01343">
    <property type="entry name" value="FATC"/>
    <property type="match status" value="1"/>
</dbReference>
<dbReference type="GO" id="GO:0004674">
    <property type="term" value="F:protein serine/threonine kinase activity"/>
    <property type="evidence" value="ECO:0007669"/>
    <property type="project" value="TreeGrafter"/>
</dbReference>
<organism evidence="2 3">
    <name type="scientific">Manduca sexta</name>
    <name type="common">Tobacco hawkmoth</name>
    <name type="synonym">Tobacco hornworm</name>
    <dbReference type="NCBI Taxonomy" id="7130"/>
    <lineage>
        <taxon>Eukaryota</taxon>
        <taxon>Metazoa</taxon>
        <taxon>Ecdysozoa</taxon>
        <taxon>Arthropoda</taxon>
        <taxon>Hexapoda</taxon>
        <taxon>Insecta</taxon>
        <taxon>Pterygota</taxon>
        <taxon>Neoptera</taxon>
        <taxon>Endopterygota</taxon>
        <taxon>Lepidoptera</taxon>
        <taxon>Glossata</taxon>
        <taxon>Ditrysia</taxon>
        <taxon>Bombycoidea</taxon>
        <taxon>Sphingidae</taxon>
        <taxon>Sphinginae</taxon>
        <taxon>Sphingini</taxon>
        <taxon>Manduca</taxon>
    </lineage>
</organism>
<reference evidence="2" key="2">
    <citation type="submission" date="2020-12" db="EMBL/GenBank/DDBJ databases">
        <authorList>
            <person name="Kanost M."/>
        </authorList>
    </citation>
    <scope>NUCLEOTIDE SEQUENCE</scope>
</reference>
<gene>
    <name evidence="2" type="ORF">O3G_MSEX012469</name>
</gene>
<accession>A0A921ZP94</accession>
<dbReference type="InterPro" id="IPR003152">
    <property type="entry name" value="FATC_dom"/>
</dbReference>
<dbReference type="InterPro" id="IPR050517">
    <property type="entry name" value="DDR_Repair_Kinase"/>
</dbReference>
<evidence type="ECO:0000259" key="1">
    <source>
        <dbReference type="PROSITE" id="PS51190"/>
    </source>
</evidence>
<protein>
    <recommendedName>
        <fullName evidence="1">FATC domain-containing protein</fullName>
    </recommendedName>
</protein>
<dbReference type="AlphaFoldDB" id="A0A921ZP94"/>
<sequence>MNNICLSLEFSERSVDEALEKMNEQCSRDEELYAGSKKIVHDTLHLAMTCYLELWTENDDVEYHNSLLRGMSRVVRRAVQCAAQDGAGAALGTLLGALLRRDRACRHTHDVADDLLATLECALPRLQPFAKCAALQWAGPARWAGRAGAAGRAGRADMFRRCLQLLCDPHHTLASYCRELAHALLQNDSALWDKTFTIMSEKLFENPYLGTDFLRLGKYKKTLYEIKHYDAMDNNKKLKILKELEGLLQRPPQKTLRLSQLCPALAARDVRHDPDLAELLDLPKGLSVVSFDEQVCVMTQSVRRPCVVAAALSDGSRRRFLHKRGDRPRLDAAVLHAAEALLPGLATYMVKPLSEDCALIEYLEDHIQLDSLIAESCDLSQMNVPRDDEELILRPAAAALHAFHARCDAAPAHALRKSLEKRSSSLEDFVRKKARFLETVASTTLLCWLFGVGDRHTQNVLVGAAGGVACVDWADALRHGAAELPPARLTRTVLAALDARLLESRLQQQLSELRDSATINIEVIKFAFTWTEEKVIQKLKYVEGFLNGKYLPHHVTKMALREQGGKHFTKYIELLDEVFDDYKDREDEQYTVEEQVSCLLRQCTDPRILSVTRYGWQPWL</sequence>